<reference evidence="2 3" key="1">
    <citation type="submission" date="2014-04" db="EMBL/GenBank/DDBJ databases">
        <authorList>
            <consortium name="DOE Joint Genome Institute"/>
            <person name="Kuo A."/>
            <person name="Kohler A."/>
            <person name="Nagy L.G."/>
            <person name="Floudas D."/>
            <person name="Copeland A."/>
            <person name="Barry K.W."/>
            <person name="Cichocki N."/>
            <person name="Veneault-Fourrey C."/>
            <person name="LaButti K."/>
            <person name="Lindquist E.A."/>
            <person name="Lipzen A."/>
            <person name="Lundell T."/>
            <person name="Morin E."/>
            <person name="Murat C."/>
            <person name="Sun H."/>
            <person name="Tunlid A."/>
            <person name="Henrissat B."/>
            <person name="Grigoriev I.V."/>
            <person name="Hibbett D.S."/>
            <person name="Martin F."/>
            <person name="Nordberg H.P."/>
            <person name="Cantor M.N."/>
            <person name="Hua S.X."/>
        </authorList>
    </citation>
    <scope>NUCLEOTIDE SEQUENCE [LARGE SCALE GENOMIC DNA]</scope>
    <source>
        <strain evidence="2 3">Foug A</strain>
    </source>
</reference>
<dbReference type="InParanoid" id="A0A0C3DSY5"/>
<evidence type="ECO:0000313" key="2">
    <source>
        <dbReference type="EMBL" id="KIM59066.1"/>
    </source>
</evidence>
<reference evidence="3" key="2">
    <citation type="submission" date="2015-01" db="EMBL/GenBank/DDBJ databases">
        <title>Evolutionary Origins and Diversification of the Mycorrhizal Mutualists.</title>
        <authorList>
            <consortium name="DOE Joint Genome Institute"/>
            <consortium name="Mycorrhizal Genomics Consortium"/>
            <person name="Kohler A."/>
            <person name="Kuo A."/>
            <person name="Nagy L.G."/>
            <person name="Floudas D."/>
            <person name="Copeland A."/>
            <person name="Barry K.W."/>
            <person name="Cichocki N."/>
            <person name="Veneault-Fourrey C."/>
            <person name="LaButti K."/>
            <person name="Lindquist E.A."/>
            <person name="Lipzen A."/>
            <person name="Lundell T."/>
            <person name="Morin E."/>
            <person name="Murat C."/>
            <person name="Riley R."/>
            <person name="Ohm R."/>
            <person name="Sun H."/>
            <person name="Tunlid A."/>
            <person name="Henrissat B."/>
            <person name="Grigoriev I.V."/>
            <person name="Hibbett D.S."/>
            <person name="Martin F."/>
        </authorList>
    </citation>
    <scope>NUCLEOTIDE SEQUENCE [LARGE SCALE GENOMIC DNA]</scope>
    <source>
        <strain evidence="3">Foug A</strain>
    </source>
</reference>
<feature type="domain" description="Lactate/malate dehydrogenase C-terminal" evidence="1">
    <location>
        <begin position="35"/>
        <end position="86"/>
    </location>
</feature>
<name>A0A0C3DSY5_9AGAM</name>
<evidence type="ECO:0000259" key="1">
    <source>
        <dbReference type="Pfam" id="PF02866"/>
    </source>
</evidence>
<dbReference type="STRING" id="1036808.A0A0C3DSY5"/>
<dbReference type="SUPFAM" id="SSF56327">
    <property type="entry name" value="LDH C-terminal domain-like"/>
    <property type="match status" value="1"/>
</dbReference>
<dbReference type="Pfam" id="PF02866">
    <property type="entry name" value="Ldh_1_C"/>
    <property type="match status" value="1"/>
</dbReference>
<sequence>MAYTDAKFALNAVLRTLILERRGGCRHTHVCREPAVHHGIDFFLSNIELGANGVEKIFPLGELLSEEQKLLEACMPDLKKNTEKGKTSGISPTRW</sequence>
<dbReference type="Gene3D" id="3.90.110.10">
    <property type="entry name" value="Lactate dehydrogenase/glycoside hydrolase, family 4, C-terminal"/>
    <property type="match status" value="1"/>
</dbReference>
<dbReference type="InterPro" id="IPR022383">
    <property type="entry name" value="Lactate/malate_DH_C"/>
</dbReference>
<evidence type="ECO:0000313" key="3">
    <source>
        <dbReference type="Proteomes" id="UP000053989"/>
    </source>
</evidence>
<dbReference type="HOGENOM" id="CLU_2374053_0_0_1"/>
<dbReference type="OrthoDB" id="4069699at2759"/>
<keyword evidence="3" id="KW-1185">Reference proteome</keyword>
<dbReference type="InterPro" id="IPR015955">
    <property type="entry name" value="Lactate_DH/Glyco_Ohase_4_C"/>
</dbReference>
<organism evidence="2 3">
    <name type="scientific">Scleroderma citrinum Foug A</name>
    <dbReference type="NCBI Taxonomy" id="1036808"/>
    <lineage>
        <taxon>Eukaryota</taxon>
        <taxon>Fungi</taxon>
        <taxon>Dikarya</taxon>
        <taxon>Basidiomycota</taxon>
        <taxon>Agaricomycotina</taxon>
        <taxon>Agaricomycetes</taxon>
        <taxon>Agaricomycetidae</taxon>
        <taxon>Boletales</taxon>
        <taxon>Sclerodermatineae</taxon>
        <taxon>Sclerodermataceae</taxon>
        <taxon>Scleroderma</taxon>
    </lineage>
</organism>
<dbReference type="EMBL" id="KN822078">
    <property type="protein sequence ID" value="KIM59066.1"/>
    <property type="molecule type" value="Genomic_DNA"/>
</dbReference>
<dbReference type="Proteomes" id="UP000053989">
    <property type="component" value="Unassembled WGS sequence"/>
</dbReference>
<protein>
    <recommendedName>
        <fullName evidence="1">Lactate/malate dehydrogenase C-terminal domain-containing protein</fullName>
    </recommendedName>
</protein>
<dbReference type="GO" id="GO:0016616">
    <property type="term" value="F:oxidoreductase activity, acting on the CH-OH group of donors, NAD or NADP as acceptor"/>
    <property type="evidence" value="ECO:0007669"/>
    <property type="project" value="InterPro"/>
</dbReference>
<dbReference type="AlphaFoldDB" id="A0A0C3DSY5"/>
<gene>
    <name evidence="2" type="ORF">SCLCIDRAFT_27632</name>
</gene>
<proteinExistence type="predicted"/>
<accession>A0A0C3DSY5</accession>